<evidence type="ECO:0000256" key="1">
    <source>
        <dbReference type="SAM" id="MobiDB-lite"/>
    </source>
</evidence>
<name>A0A7Y6IRL5_9ACTN</name>
<dbReference type="AlphaFoldDB" id="A0A7Y6IRL5"/>
<keyword evidence="2" id="KW-0472">Membrane</keyword>
<keyword evidence="2" id="KW-1133">Transmembrane helix</keyword>
<reference evidence="3 4" key="1">
    <citation type="submission" date="2020-06" db="EMBL/GenBank/DDBJ databases">
        <authorList>
            <person name="Chanama M."/>
        </authorList>
    </citation>
    <scope>NUCLEOTIDE SEQUENCE [LARGE SCALE GENOMIC DNA]</scope>
    <source>
        <strain evidence="3 4">TBRC6557</strain>
    </source>
</reference>
<sequence length="80" mass="8395">MLSAVAESDEPARQKKPSDDHVETETISTYGTALLVLGGALCGGALLIGDGEPTWQILGVFMLVALTGLVLRIEAAIRSR</sequence>
<gene>
    <name evidence="3" type="ORF">HT134_22815</name>
</gene>
<keyword evidence="2" id="KW-0812">Transmembrane</keyword>
<feature type="compositionally biased region" description="Basic and acidic residues" evidence="1">
    <location>
        <begin position="10"/>
        <end position="24"/>
    </location>
</feature>
<comment type="caution">
    <text evidence="3">The sequence shown here is derived from an EMBL/GenBank/DDBJ whole genome shotgun (WGS) entry which is preliminary data.</text>
</comment>
<evidence type="ECO:0000313" key="4">
    <source>
        <dbReference type="Proteomes" id="UP000546126"/>
    </source>
</evidence>
<accession>A0A7Y6IRL5</accession>
<dbReference type="EMBL" id="JABWGO010000005">
    <property type="protein sequence ID" value="NUW42945.1"/>
    <property type="molecule type" value="Genomic_DNA"/>
</dbReference>
<feature type="transmembrane region" description="Helical" evidence="2">
    <location>
        <begin position="27"/>
        <end position="48"/>
    </location>
</feature>
<protein>
    <submittedName>
        <fullName evidence="3">Uncharacterized protein</fullName>
    </submittedName>
</protein>
<evidence type="ECO:0000256" key="2">
    <source>
        <dbReference type="SAM" id="Phobius"/>
    </source>
</evidence>
<feature type="transmembrane region" description="Helical" evidence="2">
    <location>
        <begin position="54"/>
        <end position="73"/>
    </location>
</feature>
<feature type="region of interest" description="Disordered" evidence="1">
    <location>
        <begin position="1"/>
        <end position="24"/>
    </location>
</feature>
<dbReference type="Proteomes" id="UP000546126">
    <property type="component" value="Unassembled WGS sequence"/>
</dbReference>
<evidence type="ECO:0000313" key="3">
    <source>
        <dbReference type="EMBL" id="NUW42945.1"/>
    </source>
</evidence>
<proteinExistence type="predicted"/>
<organism evidence="3 4">
    <name type="scientific">Nonomuraea rhodomycinica</name>
    <dbReference type="NCBI Taxonomy" id="1712872"/>
    <lineage>
        <taxon>Bacteria</taxon>
        <taxon>Bacillati</taxon>
        <taxon>Actinomycetota</taxon>
        <taxon>Actinomycetes</taxon>
        <taxon>Streptosporangiales</taxon>
        <taxon>Streptosporangiaceae</taxon>
        <taxon>Nonomuraea</taxon>
    </lineage>
</organism>
<keyword evidence="4" id="KW-1185">Reference proteome</keyword>
<dbReference type="RefSeq" id="WP_175602477.1">
    <property type="nucleotide sequence ID" value="NZ_JABWGO010000005.1"/>
</dbReference>